<proteinExistence type="predicted"/>
<dbReference type="Proteomes" id="UP000790709">
    <property type="component" value="Unassembled WGS sequence"/>
</dbReference>
<gene>
    <name evidence="1" type="ORF">BV22DRAFT_402862</name>
</gene>
<accession>A0ACB8BJZ3</accession>
<comment type="caution">
    <text evidence="1">The sequence shown here is derived from an EMBL/GenBank/DDBJ whole genome shotgun (WGS) entry which is preliminary data.</text>
</comment>
<name>A0ACB8BJZ3_9AGAM</name>
<keyword evidence="2" id="KW-1185">Reference proteome</keyword>
<sequence>MWMYFYFNLSTRLFFGCLLFRSPFLLRCPSSSCLALHCCRRLSSFLRYRELKRLLVSRPRSLTHSHRTRMLDHPLTHSAFSVYLHTYTRCLPPSLTRFLPHLHIDYARSAHTSLVFGRGSRTGGQGRGL</sequence>
<protein>
    <submittedName>
        <fullName evidence="1">Uncharacterized protein</fullName>
    </submittedName>
</protein>
<evidence type="ECO:0000313" key="1">
    <source>
        <dbReference type="EMBL" id="KAH7925811.1"/>
    </source>
</evidence>
<dbReference type="EMBL" id="MU266394">
    <property type="protein sequence ID" value="KAH7925811.1"/>
    <property type="molecule type" value="Genomic_DNA"/>
</dbReference>
<evidence type="ECO:0000313" key="2">
    <source>
        <dbReference type="Proteomes" id="UP000790709"/>
    </source>
</evidence>
<organism evidence="1 2">
    <name type="scientific">Leucogyrophana mollusca</name>
    <dbReference type="NCBI Taxonomy" id="85980"/>
    <lineage>
        <taxon>Eukaryota</taxon>
        <taxon>Fungi</taxon>
        <taxon>Dikarya</taxon>
        <taxon>Basidiomycota</taxon>
        <taxon>Agaricomycotina</taxon>
        <taxon>Agaricomycetes</taxon>
        <taxon>Agaricomycetidae</taxon>
        <taxon>Boletales</taxon>
        <taxon>Boletales incertae sedis</taxon>
        <taxon>Leucogyrophana</taxon>
    </lineage>
</organism>
<reference evidence="1" key="1">
    <citation type="journal article" date="2021" name="New Phytol.">
        <title>Evolutionary innovations through gain and loss of genes in the ectomycorrhizal Boletales.</title>
        <authorList>
            <person name="Wu G."/>
            <person name="Miyauchi S."/>
            <person name="Morin E."/>
            <person name="Kuo A."/>
            <person name="Drula E."/>
            <person name="Varga T."/>
            <person name="Kohler A."/>
            <person name="Feng B."/>
            <person name="Cao Y."/>
            <person name="Lipzen A."/>
            <person name="Daum C."/>
            <person name="Hundley H."/>
            <person name="Pangilinan J."/>
            <person name="Johnson J."/>
            <person name="Barry K."/>
            <person name="LaButti K."/>
            <person name="Ng V."/>
            <person name="Ahrendt S."/>
            <person name="Min B."/>
            <person name="Choi I.G."/>
            <person name="Park H."/>
            <person name="Plett J.M."/>
            <person name="Magnuson J."/>
            <person name="Spatafora J.W."/>
            <person name="Nagy L.G."/>
            <person name="Henrissat B."/>
            <person name="Grigoriev I.V."/>
            <person name="Yang Z.L."/>
            <person name="Xu J."/>
            <person name="Martin F.M."/>
        </authorList>
    </citation>
    <scope>NUCLEOTIDE SEQUENCE</scope>
    <source>
        <strain evidence="1">KUC20120723A-06</strain>
    </source>
</reference>